<dbReference type="PANTHER" id="PTHR42996:SF1">
    <property type="entry name" value="PHOSPHATE-BINDING PROTEIN PSTS"/>
    <property type="match status" value="1"/>
</dbReference>
<dbReference type="Proteomes" id="UP001144313">
    <property type="component" value="Unassembled WGS sequence"/>
</dbReference>
<keyword evidence="2 4" id="KW-0813">Transport</keyword>
<dbReference type="AlphaFoldDB" id="A0A9W6LF06"/>
<evidence type="ECO:0000256" key="3">
    <source>
        <dbReference type="ARBA" id="ARBA00022592"/>
    </source>
</evidence>
<keyword evidence="7" id="KW-1185">Reference proteome</keyword>
<dbReference type="SUPFAM" id="SSF53850">
    <property type="entry name" value="Periplasmic binding protein-like II"/>
    <property type="match status" value="1"/>
</dbReference>
<dbReference type="PROSITE" id="PS51257">
    <property type="entry name" value="PROKAR_LIPOPROTEIN"/>
    <property type="match status" value="1"/>
</dbReference>
<evidence type="ECO:0000313" key="7">
    <source>
        <dbReference type="Proteomes" id="UP001144313"/>
    </source>
</evidence>
<gene>
    <name evidence="6" type="ORF">GALLR39Z86_00040</name>
</gene>
<feature type="domain" description="PBP" evidence="5">
    <location>
        <begin position="41"/>
        <end position="324"/>
    </location>
</feature>
<keyword evidence="3 4" id="KW-0592">Phosphate transport</keyword>
<evidence type="ECO:0000313" key="6">
    <source>
        <dbReference type="EMBL" id="GLI40154.1"/>
    </source>
</evidence>
<sequence>MNMKLNRRAIIGGITAGTLAFGLAACGGGGSDEEGGSGDLASGEINASGASFPDAFYAAAIEAYAEVNPDLMVSYNSTGSGTGKSEFGEGLNDFAGTDSLVGDDDGVEAGSFQYIPTVAAPITISYNLPGVDALQLPQDVLAGIFVGAITTWNDAAIAEANPDATLPDTAITLAVRSDGSGTTTNFSKYLEASAPDVWTLGSGDTIEWPGNAVAGEKNTGVAQVIQDTEGAIGYVDLADALEVGLVTASIENADGAFVAPTLEGATAALDGAQVEADLSYNPLNAAGAEAYPITAPTYILIRTEYEDANVAAGVKEFVNYLLTDGQALAAENDYAALPTSLQEQALEALNSTIAD</sequence>
<evidence type="ECO:0000256" key="4">
    <source>
        <dbReference type="PIRNR" id="PIRNR002756"/>
    </source>
</evidence>
<dbReference type="InterPro" id="IPR050962">
    <property type="entry name" value="Phosphate-bind_PstS"/>
</dbReference>
<evidence type="ECO:0000259" key="5">
    <source>
        <dbReference type="Pfam" id="PF12849"/>
    </source>
</evidence>
<dbReference type="Pfam" id="PF12849">
    <property type="entry name" value="PBP_like_2"/>
    <property type="match status" value="1"/>
</dbReference>
<name>A0A9W6LF06_9ACTN</name>
<dbReference type="GO" id="GO:0043190">
    <property type="term" value="C:ATP-binding cassette (ABC) transporter complex"/>
    <property type="evidence" value="ECO:0007669"/>
    <property type="project" value="InterPro"/>
</dbReference>
<evidence type="ECO:0000256" key="1">
    <source>
        <dbReference type="ARBA" id="ARBA00008725"/>
    </source>
</evidence>
<accession>A0A9W6LF06</accession>
<protein>
    <recommendedName>
        <fullName evidence="4">Phosphate-binding protein</fullName>
    </recommendedName>
</protein>
<dbReference type="PANTHER" id="PTHR42996">
    <property type="entry name" value="PHOSPHATE-BINDING PROTEIN PSTS"/>
    <property type="match status" value="1"/>
</dbReference>
<dbReference type="GO" id="GO:0035435">
    <property type="term" value="P:phosphate ion transmembrane transport"/>
    <property type="evidence" value="ECO:0007669"/>
    <property type="project" value="InterPro"/>
</dbReference>
<organism evidence="6 7">
    <name type="scientific">Glycomyces algeriensis</name>
    <dbReference type="NCBI Taxonomy" id="256037"/>
    <lineage>
        <taxon>Bacteria</taxon>
        <taxon>Bacillati</taxon>
        <taxon>Actinomycetota</taxon>
        <taxon>Actinomycetes</taxon>
        <taxon>Glycomycetales</taxon>
        <taxon>Glycomycetaceae</taxon>
        <taxon>Glycomyces</taxon>
    </lineage>
</organism>
<dbReference type="InterPro" id="IPR024370">
    <property type="entry name" value="PBP_domain"/>
</dbReference>
<dbReference type="NCBIfam" id="TIGR00975">
    <property type="entry name" value="3a0107s03"/>
    <property type="match status" value="1"/>
</dbReference>
<dbReference type="PIRSF" id="PIRSF002756">
    <property type="entry name" value="PstS"/>
    <property type="match status" value="1"/>
</dbReference>
<comment type="caution">
    <text evidence="6">The sequence shown here is derived from an EMBL/GenBank/DDBJ whole genome shotgun (WGS) entry which is preliminary data.</text>
</comment>
<dbReference type="CDD" id="cd13565">
    <property type="entry name" value="PBP2_PstS"/>
    <property type="match status" value="1"/>
</dbReference>
<dbReference type="Gene3D" id="3.40.190.10">
    <property type="entry name" value="Periplasmic binding protein-like II"/>
    <property type="match status" value="2"/>
</dbReference>
<reference evidence="6" key="1">
    <citation type="submission" date="2022-12" db="EMBL/GenBank/DDBJ databases">
        <title>Reference genome sequencing for broad-spectrum identification of bacterial and archaeal isolates by mass spectrometry.</title>
        <authorList>
            <person name="Sekiguchi Y."/>
            <person name="Tourlousse D.M."/>
        </authorList>
    </citation>
    <scope>NUCLEOTIDE SEQUENCE</scope>
    <source>
        <strain evidence="6">LLR39Z86</strain>
    </source>
</reference>
<evidence type="ECO:0000256" key="2">
    <source>
        <dbReference type="ARBA" id="ARBA00022448"/>
    </source>
</evidence>
<dbReference type="EMBL" id="BSDT01000001">
    <property type="protein sequence ID" value="GLI40154.1"/>
    <property type="molecule type" value="Genomic_DNA"/>
</dbReference>
<dbReference type="GO" id="GO:0042301">
    <property type="term" value="F:phosphate ion binding"/>
    <property type="evidence" value="ECO:0007669"/>
    <property type="project" value="InterPro"/>
</dbReference>
<dbReference type="InterPro" id="IPR005673">
    <property type="entry name" value="ABC_phos-bd_PstS"/>
</dbReference>
<comment type="similarity">
    <text evidence="1 4">Belongs to the PstS family.</text>
</comment>
<proteinExistence type="inferred from homology"/>